<feature type="transmembrane region" description="Helical" evidence="8">
    <location>
        <begin position="133"/>
        <end position="155"/>
    </location>
</feature>
<feature type="transmembrane region" description="Helical" evidence="8">
    <location>
        <begin position="415"/>
        <end position="437"/>
    </location>
</feature>
<evidence type="ECO:0000259" key="10">
    <source>
        <dbReference type="Pfam" id="PF01699"/>
    </source>
</evidence>
<keyword evidence="9" id="KW-0732">Signal</keyword>
<organism evidence="11">
    <name type="scientific">Culicoides sonorensis</name>
    <name type="common">Biting midge</name>
    <dbReference type="NCBI Taxonomy" id="179676"/>
    <lineage>
        <taxon>Eukaryota</taxon>
        <taxon>Metazoa</taxon>
        <taxon>Ecdysozoa</taxon>
        <taxon>Arthropoda</taxon>
        <taxon>Hexapoda</taxon>
        <taxon>Insecta</taxon>
        <taxon>Pterygota</taxon>
        <taxon>Neoptera</taxon>
        <taxon>Endopterygota</taxon>
        <taxon>Diptera</taxon>
        <taxon>Nematocera</taxon>
        <taxon>Chironomoidea</taxon>
        <taxon>Ceratopogonidae</taxon>
        <taxon>Ceratopogoninae</taxon>
        <taxon>Culicoides</taxon>
        <taxon>Monoculicoides</taxon>
    </lineage>
</organism>
<feature type="transmembrane region" description="Helical" evidence="8">
    <location>
        <begin position="484"/>
        <end position="502"/>
    </location>
</feature>
<dbReference type="Gene3D" id="1.20.1420.30">
    <property type="entry name" value="NCX, central ion-binding region"/>
    <property type="match status" value="2"/>
</dbReference>
<dbReference type="InterPro" id="IPR044880">
    <property type="entry name" value="NCX_ion-bd_dom_sf"/>
</dbReference>
<dbReference type="VEuPathDB" id="VectorBase:CSON014739"/>
<feature type="chain" id="PRO_5016435620" evidence="9">
    <location>
        <begin position="19"/>
        <end position="522"/>
    </location>
</feature>
<keyword evidence="6 8" id="KW-1133">Transmembrane helix</keyword>
<keyword evidence="3" id="KW-0050">Antiport</keyword>
<feature type="transmembrane region" description="Helical" evidence="8">
    <location>
        <begin position="76"/>
        <end position="97"/>
    </location>
</feature>
<evidence type="ECO:0000256" key="9">
    <source>
        <dbReference type="SAM" id="SignalP"/>
    </source>
</evidence>
<feature type="signal peptide" evidence="9">
    <location>
        <begin position="1"/>
        <end position="18"/>
    </location>
</feature>
<dbReference type="InterPro" id="IPR051359">
    <property type="entry name" value="CaCA_antiporter"/>
</dbReference>
<feature type="transmembrane region" description="Helical" evidence="8">
    <location>
        <begin position="314"/>
        <end position="336"/>
    </location>
</feature>
<keyword evidence="4" id="KW-0406">Ion transport</keyword>
<dbReference type="GO" id="GO:0016020">
    <property type="term" value="C:membrane"/>
    <property type="evidence" value="ECO:0007669"/>
    <property type="project" value="UniProtKB-SubCell"/>
</dbReference>
<dbReference type="GO" id="GO:0005432">
    <property type="term" value="F:calcium:sodium antiporter activity"/>
    <property type="evidence" value="ECO:0007669"/>
    <property type="project" value="TreeGrafter"/>
</dbReference>
<feature type="domain" description="Sodium/calcium exchanger membrane region" evidence="10">
    <location>
        <begin position="26"/>
        <end position="152"/>
    </location>
</feature>
<sequence>MILIVWCFVLFIILSVVSDELTNLNFSNSSFCPGLASMSKMLHLSENIAGVTLLAFGNGAPNFSGSVFDPDQDSELMYSEVLGSAMFMIGVIGGWIAIVKPFKVITFDFLRDVVFLSCSVILIQIFINDDHYSWAEAIETVSLYFIYLLVVFIQFRYDKHQIEKSMEGRLSGAAPLRHITAIRPEIHAQLRKIEEQLDFTIYDEDNIPIDVEETRRMSILPIHDKKVQGANYRLITYFIEELKPFWMKEYKNISWWKLPLEILQNLIFFGMQFILPVFDYTSERHGWNKLLNILHLFTLPMTALFVTMKTHVTIFGISLVLYSFFISILLACFVFLTSRTDQPPTYHWLYSIFNFLGSNLVIFAATSELASVLNTLGLLFNCTQSIIGVTVLSIGNSVSDLLANITLAKQGHQRMAFSACFGGSIFNILFTVGFTFISKAFDSPDYNPYARRGPLGLNCMIHIILIIFFISLAFYFNSFLARRSYGVMLVGMYIIFIVQCILSELQIIHSYGTDHHNEEFFE</sequence>
<dbReference type="AlphaFoldDB" id="A0A336MBG1"/>
<dbReference type="PANTHER" id="PTHR12266:SF0">
    <property type="entry name" value="MITOCHONDRIAL SODIUM_CALCIUM EXCHANGER PROTEIN"/>
    <property type="match status" value="1"/>
</dbReference>
<gene>
    <name evidence="11" type="primary">CSON014739</name>
</gene>
<evidence type="ECO:0000256" key="6">
    <source>
        <dbReference type="ARBA" id="ARBA00022989"/>
    </source>
</evidence>
<dbReference type="EMBL" id="UFQT01000862">
    <property type="protein sequence ID" value="SSX27692.1"/>
    <property type="molecule type" value="Genomic_DNA"/>
</dbReference>
<protein>
    <submittedName>
        <fullName evidence="11">CSON014739 protein</fullName>
    </submittedName>
</protein>
<evidence type="ECO:0000313" key="11">
    <source>
        <dbReference type="EMBL" id="SSX27692.1"/>
    </source>
</evidence>
<dbReference type="Pfam" id="PF01699">
    <property type="entry name" value="Na_Ca_ex"/>
    <property type="match status" value="2"/>
</dbReference>
<accession>A0A336MBG1</accession>
<evidence type="ECO:0000256" key="5">
    <source>
        <dbReference type="ARBA" id="ARBA00022692"/>
    </source>
</evidence>
<feature type="transmembrane region" description="Helical" evidence="8">
    <location>
        <begin position="109"/>
        <end position="127"/>
    </location>
</feature>
<feature type="transmembrane region" description="Helical" evidence="8">
    <location>
        <begin position="457"/>
        <end position="478"/>
    </location>
</feature>
<keyword evidence="5 8" id="KW-0812">Transmembrane</keyword>
<proteinExistence type="predicted"/>
<evidence type="ECO:0000256" key="3">
    <source>
        <dbReference type="ARBA" id="ARBA00022449"/>
    </source>
</evidence>
<keyword evidence="4" id="KW-0106">Calcium</keyword>
<comment type="subcellular location">
    <subcellularLocation>
        <location evidence="1">Membrane</location>
        <topology evidence="1">Multi-pass membrane protein</topology>
    </subcellularLocation>
</comment>
<dbReference type="OMA" id="IWIMNIA"/>
<evidence type="ECO:0000256" key="2">
    <source>
        <dbReference type="ARBA" id="ARBA00022448"/>
    </source>
</evidence>
<dbReference type="GO" id="GO:0006874">
    <property type="term" value="P:intracellular calcium ion homeostasis"/>
    <property type="evidence" value="ECO:0007669"/>
    <property type="project" value="TreeGrafter"/>
</dbReference>
<evidence type="ECO:0000256" key="7">
    <source>
        <dbReference type="ARBA" id="ARBA00023136"/>
    </source>
</evidence>
<feature type="domain" description="Sodium/calcium exchanger membrane region" evidence="10">
    <location>
        <begin position="352"/>
        <end position="499"/>
    </location>
</feature>
<feature type="transmembrane region" description="Helical" evidence="8">
    <location>
        <begin position="348"/>
        <end position="366"/>
    </location>
</feature>
<feature type="transmembrane region" description="Helical" evidence="8">
    <location>
        <begin position="258"/>
        <end position="278"/>
    </location>
</feature>
<evidence type="ECO:0000256" key="4">
    <source>
        <dbReference type="ARBA" id="ARBA00022568"/>
    </source>
</evidence>
<dbReference type="PANTHER" id="PTHR12266">
    <property type="entry name" value="NA+/CA2+ K+ INDEPENDENT EXCHANGER"/>
    <property type="match status" value="1"/>
</dbReference>
<keyword evidence="2" id="KW-0813">Transport</keyword>
<name>A0A336MBG1_CULSO</name>
<evidence type="ECO:0000256" key="1">
    <source>
        <dbReference type="ARBA" id="ARBA00004141"/>
    </source>
</evidence>
<reference evidence="11" key="1">
    <citation type="submission" date="2018-07" db="EMBL/GenBank/DDBJ databases">
        <authorList>
            <person name="Quirk P.G."/>
            <person name="Krulwich T.A."/>
        </authorList>
    </citation>
    <scope>NUCLEOTIDE SEQUENCE</scope>
</reference>
<keyword evidence="4" id="KW-0109">Calcium transport</keyword>
<evidence type="ECO:0000256" key="8">
    <source>
        <dbReference type="SAM" id="Phobius"/>
    </source>
</evidence>
<keyword evidence="7 8" id="KW-0472">Membrane</keyword>
<dbReference type="InterPro" id="IPR004837">
    <property type="entry name" value="NaCa_Exmemb"/>
</dbReference>